<evidence type="ECO:0000256" key="11">
    <source>
        <dbReference type="SAM" id="MobiDB-lite"/>
    </source>
</evidence>
<reference evidence="13" key="1">
    <citation type="journal article" date="2010" name="Genome Biol.">
        <title>Genome sequence of the necrotrophic plant pathogen Pythium ultimum reveals original pathogenicity mechanisms and effector repertoire.</title>
        <authorList>
            <person name="Levesque C.A."/>
            <person name="Brouwer H."/>
            <person name="Cano L."/>
            <person name="Hamilton J.P."/>
            <person name="Holt C."/>
            <person name="Huitema E."/>
            <person name="Raffaele S."/>
            <person name="Robideau G.P."/>
            <person name="Thines M."/>
            <person name="Win J."/>
            <person name="Zerillo M.M."/>
            <person name="Beakes G.W."/>
            <person name="Boore J.L."/>
            <person name="Busam D."/>
            <person name="Dumas B."/>
            <person name="Ferriera S."/>
            <person name="Fuerstenberg S.I."/>
            <person name="Gachon C.M."/>
            <person name="Gaulin E."/>
            <person name="Govers F."/>
            <person name="Grenville-Briggs L."/>
            <person name="Horner N."/>
            <person name="Hostetler J."/>
            <person name="Jiang R.H."/>
            <person name="Johnson J."/>
            <person name="Krajaejun T."/>
            <person name="Lin H."/>
            <person name="Meijer H.J."/>
            <person name="Moore B."/>
            <person name="Morris P."/>
            <person name="Phuntmart V."/>
            <person name="Puiu D."/>
            <person name="Shetty J."/>
            <person name="Stajich J.E."/>
            <person name="Tripathy S."/>
            <person name="Wawra S."/>
            <person name="van West P."/>
            <person name="Whitty B.R."/>
            <person name="Coutinho P.M."/>
            <person name="Henrissat B."/>
            <person name="Martin F."/>
            <person name="Thomas P.D."/>
            <person name="Tyler B.M."/>
            <person name="De Vries R.P."/>
            <person name="Kamoun S."/>
            <person name="Yandell M."/>
            <person name="Tisserat N."/>
            <person name="Buell C.R."/>
        </authorList>
    </citation>
    <scope>NUCLEOTIDE SEQUENCE</scope>
    <source>
        <strain evidence="13">DAOM:BR144</strain>
    </source>
</reference>
<feature type="coiled-coil region" evidence="10">
    <location>
        <begin position="153"/>
        <end position="191"/>
    </location>
</feature>
<dbReference type="GO" id="GO:0005634">
    <property type="term" value="C:nucleus"/>
    <property type="evidence" value="ECO:0007669"/>
    <property type="project" value="UniProtKB-SubCell"/>
</dbReference>
<organism evidence="12 13">
    <name type="scientific">Globisporangium ultimum (strain ATCC 200006 / CBS 805.95 / DAOM BR144)</name>
    <name type="common">Pythium ultimum</name>
    <dbReference type="NCBI Taxonomy" id="431595"/>
    <lineage>
        <taxon>Eukaryota</taxon>
        <taxon>Sar</taxon>
        <taxon>Stramenopiles</taxon>
        <taxon>Oomycota</taxon>
        <taxon>Peronosporomycetes</taxon>
        <taxon>Pythiales</taxon>
        <taxon>Pythiaceae</taxon>
        <taxon>Globisporangium</taxon>
    </lineage>
</organism>
<dbReference type="VEuPathDB" id="FungiDB:PYU1_G011771"/>
<dbReference type="EnsemblProtists" id="PYU1_T011797">
    <property type="protein sequence ID" value="PYU1_T011797"/>
    <property type="gene ID" value="PYU1_G011771"/>
</dbReference>
<keyword evidence="5" id="KW-0498">Mitosis</keyword>
<dbReference type="GO" id="GO:0000444">
    <property type="term" value="C:MIS12/MIND type complex"/>
    <property type="evidence" value="ECO:0007669"/>
    <property type="project" value="InterPro"/>
</dbReference>
<dbReference type="eggNOG" id="ENOG502RB9K">
    <property type="taxonomic scope" value="Eukaryota"/>
</dbReference>
<accession>K3X3J8</accession>
<evidence type="ECO:0000256" key="6">
    <source>
        <dbReference type="ARBA" id="ARBA00022838"/>
    </source>
</evidence>
<dbReference type="AlphaFoldDB" id="K3X3J8"/>
<keyword evidence="7" id="KW-0539">Nucleus</keyword>
<keyword evidence="6" id="KW-0995">Kinetochore</keyword>
<evidence type="ECO:0000313" key="12">
    <source>
        <dbReference type="EnsemblProtists" id="PYU1_T011797"/>
    </source>
</evidence>
<keyword evidence="3" id="KW-0158">Chromosome</keyword>
<comment type="subcellular location">
    <subcellularLocation>
        <location evidence="2">Chromosome</location>
        <location evidence="2">Centromere</location>
        <location evidence="2">Kinetochore</location>
    </subcellularLocation>
    <subcellularLocation>
        <location evidence="1">Nucleus</location>
    </subcellularLocation>
</comment>
<sequence>MNATSARMTRMQLILRKALDVSVSQASAVGLRATFEAECRDDPELLAQFFGLLDDDEEQKVEDADELSAQILLSLRQKIEVLSDCCEILLNEMQTAFETLCAKYDINANLMELERLVRDAETSMRQQEAPVKKEASPSKDQEVATKTPDEIVRAEIRRMMEDEKAELQKLLQQECVEVEHLSAAIDALRRNAMQDVENVHGVVADIGSTFPAAVDYSSHT</sequence>
<protein>
    <submittedName>
        <fullName evidence="12">Uncharacterized protein</fullName>
    </submittedName>
</protein>
<dbReference type="InParanoid" id="K3X3J8"/>
<keyword evidence="10" id="KW-0175">Coiled coil</keyword>
<proteinExistence type="predicted"/>
<keyword evidence="4" id="KW-0132">Cell division</keyword>
<feature type="region of interest" description="Disordered" evidence="11">
    <location>
        <begin position="121"/>
        <end position="147"/>
    </location>
</feature>
<reference evidence="12" key="3">
    <citation type="submission" date="2015-02" db="UniProtKB">
        <authorList>
            <consortium name="EnsemblProtists"/>
        </authorList>
    </citation>
    <scope>IDENTIFICATION</scope>
    <source>
        <strain evidence="12">DAOM BR144</strain>
    </source>
</reference>
<name>K3X3J8_GLOUD</name>
<evidence type="ECO:0000256" key="4">
    <source>
        <dbReference type="ARBA" id="ARBA00022618"/>
    </source>
</evidence>
<keyword evidence="8" id="KW-0131">Cell cycle</keyword>
<evidence type="ECO:0000256" key="3">
    <source>
        <dbReference type="ARBA" id="ARBA00022454"/>
    </source>
</evidence>
<reference evidence="13" key="2">
    <citation type="submission" date="2010-04" db="EMBL/GenBank/DDBJ databases">
        <authorList>
            <person name="Buell R."/>
            <person name="Hamilton J."/>
            <person name="Hostetler J."/>
        </authorList>
    </citation>
    <scope>NUCLEOTIDE SEQUENCE [LARGE SCALE GENOMIC DNA]</scope>
    <source>
        <strain evidence="13">DAOM:BR144</strain>
    </source>
</reference>
<dbReference type="GO" id="GO:0051301">
    <property type="term" value="P:cell division"/>
    <property type="evidence" value="ECO:0007669"/>
    <property type="project" value="UniProtKB-KW"/>
</dbReference>
<evidence type="ECO:0000256" key="8">
    <source>
        <dbReference type="ARBA" id="ARBA00023306"/>
    </source>
</evidence>
<evidence type="ECO:0000256" key="5">
    <source>
        <dbReference type="ARBA" id="ARBA00022776"/>
    </source>
</evidence>
<evidence type="ECO:0000256" key="10">
    <source>
        <dbReference type="SAM" id="Coils"/>
    </source>
</evidence>
<dbReference type="Proteomes" id="UP000019132">
    <property type="component" value="Unassembled WGS sequence"/>
</dbReference>
<keyword evidence="13" id="KW-1185">Reference proteome</keyword>
<evidence type="ECO:0000256" key="1">
    <source>
        <dbReference type="ARBA" id="ARBA00004123"/>
    </source>
</evidence>
<dbReference type="HOGENOM" id="CLU_101199_0_0_1"/>
<feature type="compositionally biased region" description="Basic and acidic residues" evidence="11">
    <location>
        <begin position="130"/>
        <end position="147"/>
    </location>
</feature>
<keyword evidence="9" id="KW-0137">Centromere</keyword>
<dbReference type="EMBL" id="GL376637">
    <property type="status" value="NOT_ANNOTATED_CDS"/>
    <property type="molecule type" value="Genomic_DNA"/>
</dbReference>
<dbReference type="InterPro" id="IPR007128">
    <property type="entry name" value="PMF1/Nnf1"/>
</dbReference>
<dbReference type="Pfam" id="PF03980">
    <property type="entry name" value="Nnf1"/>
    <property type="match status" value="1"/>
</dbReference>
<evidence type="ECO:0000256" key="9">
    <source>
        <dbReference type="ARBA" id="ARBA00023328"/>
    </source>
</evidence>
<evidence type="ECO:0000313" key="13">
    <source>
        <dbReference type="Proteomes" id="UP000019132"/>
    </source>
</evidence>
<evidence type="ECO:0000256" key="7">
    <source>
        <dbReference type="ARBA" id="ARBA00023242"/>
    </source>
</evidence>
<dbReference type="OMA" id="CETHDVD"/>
<evidence type="ECO:0000256" key="2">
    <source>
        <dbReference type="ARBA" id="ARBA00004629"/>
    </source>
</evidence>